<organism evidence="2 3">
    <name type="scientific">Dendrobium thyrsiflorum</name>
    <name type="common">Pinecone-like raceme dendrobium</name>
    <name type="synonym">Orchid</name>
    <dbReference type="NCBI Taxonomy" id="117978"/>
    <lineage>
        <taxon>Eukaryota</taxon>
        <taxon>Viridiplantae</taxon>
        <taxon>Streptophyta</taxon>
        <taxon>Embryophyta</taxon>
        <taxon>Tracheophyta</taxon>
        <taxon>Spermatophyta</taxon>
        <taxon>Magnoliopsida</taxon>
        <taxon>Liliopsida</taxon>
        <taxon>Asparagales</taxon>
        <taxon>Orchidaceae</taxon>
        <taxon>Epidendroideae</taxon>
        <taxon>Malaxideae</taxon>
        <taxon>Dendrobiinae</taxon>
        <taxon>Dendrobium</taxon>
    </lineage>
</organism>
<name>A0ABD0UCG9_DENTH</name>
<keyword evidence="3" id="KW-1185">Reference proteome</keyword>
<gene>
    <name evidence="2" type="ORF">M5K25_021472</name>
</gene>
<protein>
    <submittedName>
        <fullName evidence="2">Uncharacterized protein</fullName>
    </submittedName>
</protein>
<feature type="compositionally biased region" description="Polar residues" evidence="1">
    <location>
        <begin position="54"/>
        <end position="69"/>
    </location>
</feature>
<accession>A0ABD0UCG9</accession>
<dbReference type="Proteomes" id="UP001552299">
    <property type="component" value="Unassembled WGS sequence"/>
</dbReference>
<sequence>MVRMRTKHLLLNRAARRDESNADNCLSDLCHPPTMIFPTSIAGRLRSFQPPSPTTVLPTSAARQWSFRPSSPADHGYGKKRNNGASFDHSRVEASHQATATPTKETLDPKREWRAEYSLPLPGYPSATKPPISAKKATTFGSLEFETEIYEIHWFGGFTGFGRRSMRKGERYLHSKRAPLVASDQKML</sequence>
<evidence type="ECO:0000313" key="2">
    <source>
        <dbReference type="EMBL" id="KAL0910485.1"/>
    </source>
</evidence>
<feature type="region of interest" description="Disordered" evidence="1">
    <location>
        <begin position="47"/>
        <end position="86"/>
    </location>
</feature>
<proteinExistence type="predicted"/>
<dbReference type="EMBL" id="JANQDX010000016">
    <property type="protein sequence ID" value="KAL0910485.1"/>
    <property type="molecule type" value="Genomic_DNA"/>
</dbReference>
<evidence type="ECO:0000256" key="1">
    <source>
        <dbReference type="SAM" id="MobiDB-lite"/>
    </source>
</evidence>
<dbReference type="AlphaFoldDB" id="A0ABD0UCG9"/>
<comment type="caution">
    <text evidence="2">The sequence shown here is derived from an EMBL/GenBank/DDBJ whole genome shotgun (WGS) entry which is preliminary data.</text>
</comment>
<evidence type="ECO:0000313" key="3">
    <source>
        <dbReference type="Proteomes" id="UP001552299"/>
    </source>
</evidence>
<reference evidence="2 3" key="1">
    <citation type="journal article" date="2024" name="Plant Biotechnol. J.">
        <title>Dendrobium thyrsiflorum genome and its molecular insights into genes involved in important horticultural traits.</title>
        <authorList>
            <person name="Chen B."/>
            <person name="Wang J.Y."/>
            <person name="Zheng P.J."/>
            <person name="Li K.L."/>
            <person name="Liang Y.M."/>
            <person name="Chen X.F."/>
            <person name="Zhang C."/>
            <person name="Zhao X."/>
            <person name="He X."/>
            <person name="Zhang G.Q."/>
            <person name="Liu Z.J."/>
            <person name="Xu Q."/>
        </authorList>
    </citation>
    <scope>NUCLEOTIDE SEQUENCE [LARGE SCALE GENOMIC DNA]</scope>
    <source>
        <strain evidence="2">GZMU011</strain>
    </source>
</reference>